<dbReference type="AlphaFoldDB" id="A0AAD8KGZ8"/>
<comment type="caution">
    <text evidence="1">The sequence shown here is derived from an EMBL/GenBank/DDBJ whole genome shotgun (WGS) entry which is preliminary data.</text>
</comment>
<proteinExistence type="predicted"/>
<accession>A0AAD8KGZ8</accession>
<keyword evidence="2" id="KW-1185">Reference proteome</keyword>
<gene>
    <name evidence="1" type="ORF">QVD17_28592</name>
</gene>
<dbReference type="Proteomes" id="UP001229421">
    <property type="component" value="Unassembled WGS sequence"/>
</dbReference>
<dbReference type="EMBL" id="JAUHHV010000007">
    <property type="protein sequence ID" value="KAK1419425.1"/>
    <property type="molecule type" value="Genomic_DNA"/>
</dbReference>
<name>A0AAD8KGZ8_TARER</name>
<protein>
    <submittedName>
        <fullName evidence="1">Uncharacterized protein</fullName>
    </submittedName>
</protein>
<organism evidence="1 2">
    <name type="scientific">Tagetes erecta</name>
    <name type="common">African marigold</name>
    <dbReference type="NCBI Taxonomy" id="13708"/>
    <lineage>
        <taxon>Eukaryota</taxon>
        <taxon>Viridiplantae</taxon>
        <taxon>Streptophyta</taxon>
        <taxon>Embryophyta</taxon>
        <taxon>Tracheophyta</taxon>
        <taxon>Spermatophyta</taxon>
        <taxon>Magnoliopsida</taxon>
        <taxon>eudicotyledons</taxon>
        <taxon>Gunneridae</taxon>
        <taxon>Pentapetalae</taxon>
        <taxon>asterids</taxon>
        <taxon>campanulids</taxon>
        <taxon>Asterales</taxon>
        <taxon>Asteraceae</taxon>
        <taxon>Asteroideae</taxon>
        <taxon>Heliantheae alliance</taxon>
        <taxon>Tageteae</taxon>
        <taxon>Tagetes</taxon>
    </lineage>
</organism>
<reference evidence="1" key="1">
    <citation type="journal article" date="2023" name="bioRxiv">
        <title>Improved chromosome-level genome assembly for marigold (Tagetes erecta).</title>
        <authorList>
            <person name="Jiang F."/>
            <person name="Yuan L."/>
            <person name="Wang S."/>
            <person name="Wang H."/>
            <person name="Xu D."/>
            <person name="Wang A."/>
            <person name="Fan W."/>
        </authorList>
    </citation>
    <scope>NUCLEOTIDE SEQUENCE</scope>
    <source>
        <strain evidence="1">WSJ</strain>
        <tissue evidence="1">Leaf</tissue>
    </source>
</reference>
<evidence type="ECO:0000313" key="2">
    <source>
        <dbReference type="Proteomes" id="UP001229421"/>
    </source>
</evidence>
<evidence type="ECO:0000313" key="1">
    <source>
        <dbReference type="EMBL" id="KAK1419425.1"/>
    </source>
</evidence>
<sequence length="77" mass="8727">MYAFSTSNAASRKHLPNWRKKRNVALQRLRSRNIIIEIRQAKSSIPSGGVPSTSFDPTSFQFVDSTVPFDSTWVPPF</sequence>